<dbReference type="InterPro" id="IPR053277">
    <property type="entry name" value="Endomembrane_traffic_mod"/>
</dbReference>
<gene>
    <name evidence="2" type="ORF">F3Y22_tig00111105pilonHSYRG00461</name>
</gene>
<evidence type="ECO:0000313" key="2">
    <source>
        <dbReference type="EMBL" id="KAE8684801.1"/>
    </source>
</evidence>
<dbReference type="AlphaFoldDB" id="A0A6A2YYW4"/>
<comment type="caution">
    <text evidence="2">The sequence shown here is derived from an EMBL/GenBank/DDBJ whole genome shotgun (WGS) entry which is preliminary data.</text>
</comment>
<feature type="compositionally biased region" description="Polar residues" evidence="1">
    <location>
        <begin position="58"/>
        <end position="69"/>
    </location>
</feature>
<proteinExistence type="predicted"/>
<feature type="compositionally biased region" description="Polar residues" evidence="1">
    <location>
        <begin position="1"/>
        <end position="14"/>
    </location>
</feature>
<feature type="region of interest" description="Disordered" evidence="1">
    <location>
        <begin position="1"/>
        <end position="73"/>
    </location>
</feature>
<evidence type="ECO:0000256" key="1">
    <source>
        <dbReference type="SAM" id="MobiDB-lite"/>
    </source>
</evidence>
<dbReference type="PANTHER" id="PTHR45005:SF2">
    <property type="entry name" value="PROTEIN HLB1"/>
    <property type="match status" value="1"/>
</dbReference>
<name>A0A6A2YYW4_HIBSY</name>
<feature type="region of interest" description="Disordered" evidence="1">
    <location>
        <begin position="91"/>
        <end position="113"/>
    </location>
</feature>
<reference evidence="2" key="1">
    <citation type="submission" date="2019-09" db="EMBL/GenBank/DDBJ databases">
        <title>Draft genome information of white flower Hibiscus syriacus.</title>
        <authorList>
            <person name="Kim Y.-M."/>
        </authorList>
    </citation>
    <scope>NUCLEOTIDE SEQUENCE [LARGE SCALE GENOMIC DNA]</scope>
    <source>
        <strain evidence="2">YM2019G1</strain>
    </source>
</reference>
<organism evidence="2 3">
    <name type="scientific">Hibiscus syriacus</name>
    <name type="common">Rose of Sharon</name>
    <dbReference type="NCBI Taxonomy" id="106335"/>
    <lineage>
        <taxon>Eukaryota</taxon>
        <taxon>Viridiplantae</taxon>
        <taxon>Streptophyta</taxon>
        <taxon>Embryophyta</taxon>
        <taxon>Tracheophyta</taxon>
        <taxon>Spermatophyta</taxon>
        <taxon>Magnoliopsida</taxon>
        <taxon>eudicotyledons</taxon>
        <taxon>Gunneridae</taxon>
        <taxon>Pentapetalae</taxon>
        <taxon>rosids</taxon>
        <taxon>malvids</taxon>
        <taxon>Malvales</taxon>
        <taxon>Malvaceae</taxon>
        <taxon>Malvoideae</taxon>
        <taxon>Hibiscus</taxon>
    </lineage>
</organism>
<keyword evidence="3" id="KW-1185">Reference proteome</keyword>
<evidence type="ECO:0000313" key="3">
    <source>
        <dbReference type="Proteomes" id="UP000436088"/>
    </source>
</evidence>
<dbReference type="EMBL" id="VEPZ02001236">
    <property type="protein sequence ID" value="KAE8684801.1"/>
    <property type="molecule type" value="Genomic_DNA"/>
</dbReference>
<accession>A0A6A2YYW4</accession>
<dbReference type="PANTHER" id="PTHR45005">
    <property type="match status" value="1"/>
</dbReference>
<sequence>MFETTQGSKLQNGFQPLPGPESDLKVESLPELQSETKLVEELKSELGVNDVEPKPTPDTESSIQATTDQVARPGLRKDKENRTFTMRELLSELKSDEDDTSSPYSVTGTDEEDRSRQRILVYAARRYATALERNPEDYDALYNWALVLQESADNVSPDSTSPSKDALIEEACQKYDEATHLCPTLHDAFYNWAIAISDRAKMHGRTKEAEELWEQVLTK</sequence>
<protein>
    <submittedName>
        <fullName evidence="2">Detected protein of confused Function</fullName>
    </submittedName>
</protein>
<dbReference type="Proteomes" id="UP000436088">
    <property type="component" value="Unassembled WGS sequence"/>
</dbReference>
<dbReference type="Gene3D" id="1.25.40.10">
    <property type="entry name" value="Tetratricopeptide repeat domain"/>
    <property type="match status" value="1"/>
</dbReference>
<dbReference type="InterPro" id="IPR011990">
    <property type="entry name" value="TPR-like_helical_dom_sf"/>
</dbReference>
<dbReference type="Pfam" id="PF06552">
    <property type="entry name" value="TOM20_plant"/>
    <property type="match status" value="1"/>
</dbReference>
<dbReference type="SUPFAM" id="SSF48452">
    <property type="entry name" value="TPR-like"/>
    <property type="match status" value="1"/>
</dbReference>